<feature type="transmembrane region" description="Helical" evidence="6">
    <location>
        <begin position="223"/>
        <end position="245"/>
    </location>
</feature>
<name>A0A1W2CGG9_9HYPH</name>
<keyword evidence="2" id="KW-1003">Cell membrane</keyword>
<keyword evidence="8" id="KW-1185">Reference proteome</keyword>
<proteinExistence type="predicted"/>
<dbReference type="NCBIfam" id="TIGR00765">
    <property type="entry name" value="yihY_not_rbn"/>
    <property type="match status" value="1"/>
</dbReference>
<dbReference type="AlphaFoldDB" id="A0A1W2CGG9"/>
<evidence type="ECO:0000256" key="3">
    <source>
        <dbReference type="ARBA" id="ARBA00022692"/>
    </source>
</evidence>
<feature type="transmembrane region" description="Helical" evidence="6">
    <location>
        <begin position="257"/>
        <end position="278"/>
    </location>
</feature>
<evidence type="ECO:0000313" key="7">
    <source>
        <dbReference type="EMBL" id="SMC84355.1"/>
    </source>
</evidence>
<dbReference type="RefSeq" id="WP_170923277.1">
    <property type="nucleotide sequence ID" value="NZ_FWXR01000010.1"/>
</dbReference>
<organism evidence="7 8">
    <name type="scientific">Fulvimarina manganoxydans</name>
    <dbReference type="NCBI Taxonomy" id="937218"/>
    <lineage>
        <taxon>Bacteria</taxon>
        <taxon>Pseudomonadati</taxon>
        <taxon>Pseudomonadota</taxon>
        <taxon>Alphaproteobacteria</taxon>
        <taxon>Hyphomicrobiales</taxon>
        <taxon>Aurantimonadaceae</taxon>
        <taxon>Fulvimarina</taxon>
    </lineage>
</organism>
<evidence type="ECO:0000256" key="2">
    <source>
        <dbReference type="ARBA" id="ARBA00022475"/>
    </source>
</evidence>
<dbReference type="STRING" id="937218.SAMN06297251_11030"/>
<protein>
    <submittedName>
        <fullName evidence="7">Membrane protein</fullName>
    </submittedName>
</protein>
<keyword evidence="5 6" id="KW-0472">Membrane</keyword>
<comment type="subcellular location">
    <subcellularLocation>
        <location evidence="1">Cell membrane</location>
        <topology evidence="1">Multi-pass membrane protein</topology>
    </subcellularLocation>
</comment>
<dbReference type="InterPro" id="IPR017039">
    <property type="entry name" value="Virul_fac_BrkB"/>
</dbReference>
<gene>
    <name evidence="7" type="ORF">SAMN06297251_11030</name>
</gene>
<dbReference type="PIRSF" id="PIRSF035875">
    <property type="entry name" value="RNase_BN"/>
    <property type="match status" value="1"/>
</dbReference>
<dbReference type="Pfam" id="PF03631">
    <property type="entry name" value="Virul_fac_BrkB"/>
    <property type="match status" value="1"/>
</dbReference>
<feature type="transmembrane region" description="Helical" evidence="6">
    <location>
        <begin position="187"/>
        <end position="211"/>
    </location>
</feature>
<feature type="transmembrane region" description="Helical" evidence="6">
    <location>
        <begin position="105"/>
        <end position="122"/>
    </location>
</feature>
<dbReference type="EMBL" id="FWXR01000010">
    <property type="protein sequence ID" value="SMC84355.1"/>
    <property type="molecule type" value="Genomic_DNA"/>
</dbReference>
<evidence type="ECO:0000256" key="6">
    <source>
        <dbReference type="SAM" id="Phobius"/>
    </source>
</evidence>
<reference evidence="7 8" key="1">
    <citation type="submission" date="2017-04" db="EMBL/GenBank/DDBJ databases">
        <authorList>
            <person name="Afonso C.L."/>
            <person name="Miller P.J."/>
            <person name="Scott M.A."/>
            <person name="Spackman E."/>
            <person name="Goraichik I."/>
            <person name="Dimitrov K.M."/>
            <person name="Suarez D.L."/>
            <person name="Swayne D.E."/>
        </authorList>
    </citation>
    <scope>NUCLEOTIDE SEQUENCE [LARGE SCALE GENOMIC DNA]</scope>
    <source>
        <strain evidence="7 8">CGMCC 1.10972</strain>
    </source>
</reference>
<keyword evidence="3 6" id="KW-0812">Transmembrane</keyword>
<evidence type="ECO:0000256" key="5">
    <source>
        <dbReference type="ARBA" id="ARBA00023136"/>
    </source>
</evidence>
<dbReference type="PANTHER" id="PTHR30213">
    <property type="entry name" value="INNER MEMBRANE PROTEIN YHJD"/>
    <property type="match status" value="1"/>
</dbReference>
<dbReference type="GO" id="GO:0005886">
    <property type="term" value="C:plasma membrane"/>
    <property type="evidence" value="ECO:0007669"/>
    <property type="project" value="UniProtKB-SubCell"/>
</dbReference>
<evidence type="ECO:0000256" key="4">
    <source>
        <dbReference type="ARBA" id="ARBA00022989"/>
    </source>
</evidence>
<dbReference type="Proteomes" id="UP000192656">
    <property type="component" value="Unassembled WGS sequence"/>
</dbReference>
<feature type="transmembrane region" description="Helical" evidence="6">
    <location>
        <begin position="37"/>
        <end position="66"/>
    </location>
</feature>
<accession>A0A1W2CGG9</accession>
<evidence type="ECO:0000256" key="1">
    <source>
        <dbReference type="ARBA" id="ARBA00004651"/>
    </source>
</evidence>
<evidence type="ECO:0000313" key="8">
    <source>
        <dbReference type="Proteomes" id="UP000192656"/>
    </source>
</evidence>
<dbReference type="PANTHER" id="PTHR30213:SF0">
    <property type="entry name" value="UPF0761 MEMBRANE PROTEIN YIHY"/>
    <property type="match status" value="1"/>
</dbReference>
<sequence>MSAIDAGRAAETPTQMPKAGWKAAIMRVKDKFEDHQVTLIAGGLTFFLLLSLFPGIGALVAIYGLVADPATIQSHLAQLEGVIPSGALGVIQSQLERLTGQQSSSLSLAFAVSLILSLWSANKGVKALFKAMNIAYEEEDERGFIKQNAVTLGFTLATILLVILALGTVVLLPAALSILPIPANLKWIVGLASPVVLALVAMAWLAGLFRFGPDRRPAKFRWLTPGAILVLVGWLVASLAFSLYASQVKDFSATYGSFASIIVFLMWVWIMMIVLVTGGELNAQLEHQTGKDTTVGKPREPGERRATLADQIAALKAHR</sequence>
<keyword evidence="4 6" id="KW-1133">Transmembrane helix</keyword>
<feature type="transmembrane region" description="Helical" evidence="6">
    <location>
        <begin position="152"/>
        <end position="181"/>
    </location>
</feature>